<dbReference type="GO" id="GO:0044874">
    <property type="term" value="P:lipoprotein localization to outer membrane"/>
    <property type="evidence" value="ECO:0007669"/>
    <property type="project" value="TreeGrafter"/>
</dbReference>
<dbReference type="InterPro" id="IPR003838">
    <property type="entry name" value="ABC3_permease_C"/>
</dbReference>
<dbReference type="PANTHER" id="PTHR30489">
    <property type="entry name" value="LIPOPROTEIN-RELEASING SYSTEM TRANSMEMBRANE PROTEIN LOLE"/>
    <property type="match status" value="1"/>
</dbReference>
<keyword evidence="3" id="KW-1003">Cell membrane</keyword>
<proteinExistence type="inferred from homology"/>
<feature type="transmembrane region" description="Helical" evidence="7">
    <location>
        <begin position="488"/>
        <end position="511"/>
    </location>
</feature>
<keyword evidence="4 7" id="KW-0812">Transmembrane</keyword>
<dbReference type="Proteomes" id="UP000624703">
    <property type="component" value="Unassembled WGS sequence"/>
</dbReference>
<evidence type="ECO:0000256" key="1">
    <source>
        <dbReference type="ARBA" id="ARBA00004651"/>
    </source>
</evidence>
<dbReference type="GO" id="GO:0098797">
    <property type="term" value="C:plasma membrane protein complex"/>
    <property type="evidence" value="ECO:0007669"/>
    <property type="project" value="TreeGrafter"/>
</dbReference>
<evidence type="ECO:0000256" key="4">
    <source>
        <dbReference type="ARBA" id="ARBA00022692"/>
    </source>
</evidence>
<evidence type="ECO:0000313" key="10">
    <source>
        <dbReference type="EMBL" id="MBK1790745.1"/>
    </source>
</evidence>
<feature type="domain" description="ABC3 transporter permease C-terminal" evidence="8">
    <location>
        <begin position="382"/>
        <end position="513"/>
    </location>
</feature>
<evidence type="ECO:0000256" key="5">
    <source>
        <dbReference type="ARBA" id="ARBA00022989"/>
    </source>
</evidence>
<protein>
    <submittedName>
        <fullName evidence="10">ABC transporter permease</fullName>
    </submittedName>
</protein>
<feature type="transmembrane region" description="Helical" evidence="7">
    <location>
        <begin position="378"/>
        <end position="405"/>
    </location>
</feature>
<dbReference type="InterPro" id="IPR025857">
    <property type="entry name" value="MacB_PCD"/>
</dbReference>
<feature type="domain" description="MacB-like periplasmic core" evidence="9">
    <location>
        <begin position="2"/>
        <end position="152"/>
    </location>
</feature>
<evidence type="ECO:0000256" key="6">
    <source>
        <dbReference type="ARBA" id="ARBA00023136"/>
    </source>
</evidence>
<comment type="similarity">
    <text evidence="2">Belongs to the ABC-4 integral membrane protein family. LolC/E subfamily.</text>
</comment>
<dbReference type="Pfam" id="PF12704">
    <property type="entry name" value="MacB_PCD"/>
    <property type="match status" value="1"/>
</dbReference>
<feature type="transmembrane region" description="Helical" evidence="7">
    <location>
        <begin position="426"/>
        <end position="451"/>
    </location>
</feature>
<keyword evidence="5 7" id="KW-1133">Transmembrane helix</keyword>
<sequence length="522" mass="57060">MISLLGVGLGVMVLVVVMSVFGGFEKMVYERVLSHTAHVEVRMTNWAAVPDDPDAEISPVVAEWRGMQKRLESLPGVTSTYAIVQDYAIIEDAYTRAIPLQVQAIDTDDDVQLAALAEVIEAGDANMGVGDVAVISSLVAKNLDLQVGDSIQALSSRNLKKVKPILERLDAPPAAESFQPEIEFIKTSLNKAKVVDGELEIYQLNDLIPINGTAQMLADNPLLREQEKQVVNDFLDLLYRGDRDSDEDPERRFPAGATAEMVTTLDQLADVDIDQATLDEIKSSTDFILPKDLEVIGIYTDTPHAPGPPLIIPLPVGQSLFGMGDMVQGIGVRMENPALAEQFAREVVDPAIADSMWVASSWMQRYQQQFGLIKMQRIMLSFALFFIVMVSAFSISAVMFTVTIQKKREIGVMKALGATPFQLVKVFLYQGLIIGFIGTLLGVISGLLVIWNRKPIQGLMEKVGFDPFPADFNGFTDGLPAEINSIEIVVISVIAFLMCVVATIFPVIGAARSDAARSLRNQ</sequence>
<evidence type="ECO:0000256" key="3">
    <source>
        <dbReference type="ARBA" id="ARBA00022475"/>
    </source>
</evidence>
<evidence type="ECO:0000259" key="8">
    <source>
        <dbReference type="Pfam" id="PF02687"/>
    </source>
</evidence>
<evidence type="ECO:0000313" key="11">
    <source>
        <dbReference type="Proteomes" id="UP000624703"/>
    </source>
</evidence>
<comment type="caution">
    <text evidence="10">The sequence shown here is derived from an EMBL/GenBank/DDBJ whole genome shotgun (WGS) entry which is preliminary data.</text>
</comment>
<gene>
    <name evidence="10" type="ORF">JIN82_06210</name>
</gene>
<dbReference type="Pfam" id="PF02687">
    <property type="entry name" value="FtsX"/>
    <property type="match status" value="1"/>
</dbReference>
<keyword evidence="6 7" id="KW-0472">Membrane</keyword>
<dbReference type="AlphaFoldDB" id="A0A8J7MDP9"/>
<evidence type="ECO:0000256" key="2">
    <source>
        <dbReference type="ARBA" id="ARBA00005236"/>
    </source>
</evidence>
<dbReference type="PANTHER" id="PTHR30489:SF0">
    <property type="entry name" value="LIPOPROTEIN-RELEASING SYSTEM TRANSMEMBRANE PROTEIN LOLE"/>
    <property type="match status" value="1"/>
</dbReference>
<organism evidence="10 11">
    <name type="scientific">Persicirhabdus sediminis</name>
    <dbReference type="NCBI Taxonomy" id="454144"/>
    <lineage>
        <taxon>Bacteria</taxon>
        <taxon>Pseudomonadati</taxon>
        <taxon>Verrucomicrobiota</taxon>
        <taxon>Verrucomicrobiia</taxon>
        <taxon>Verrucomicrobiales</taxon>
        <taxon>Verrucomicrobiaceae</taxon>
        <taxon>Persicirhabdus</taxon>
    </lineage>
</organism>
<dbReference type="InterPro" id="IPR051447">
    <property type="entry name" value="Lipoprotein-release_system"/>
</dbReference>
<reference evidence="10" key="1">
    <citation type="submission" date="2021-01" db="EMBL/GenBank/DDBJ databases">
        <title>Modified the classification status of verrucomicrobia.</title>
        <authorList>
            <person name="Feng X."/>
        </authorList>
    </citation>
    <scope>NUCLEOTIDE SEQUENCE</scope>
    <source>
        <strain evidence="10">_KCTC 22039</strain>
    </source>
</reference>
<keyword evidence="11" id="KW-1185">Reference proteome</keyword>
<accession>A0A8J7MDP9</accession>
<evidence type="ECO:0000259" key="9">
    <source>
        <dbReference type="Pfam" id="PF12704"/>
    </source>
</evidence>
<dbReference type="EMBL" id="JAENIM010000032">
    <property type="protein sequence ID" value="MBK1790745.1"/>
    <property type="molecule type" value="Genomic_DNA"/>
</dbReference>
<name>A0A8J7MDP9_9BACT</name>
<evidence type="ECO:0000256" key="7">
    <source>
        <dbReference type="SAM" id="Phobius"/>
    </source>
</evidence>
<comment type="subcellular location">
    <subcellularLocation>
        <location evidence="1">Cell membrane</location>
        <topology evidence="1">Multi-pass membrane protein</topology>
    </subcellularLocation>
</comment>